<accession>A0A813DNB0</accession>
<evidence type="ECO:0000313" key="4">
    <source>
        <dbReference type="Proteomes" id="UP000654075"/>
    </source>
</evidence>
<dbReference type="PANTHER" id="PTHR12705:SF0">
    <property type="entry name" value="ORIGIN RECOGNITION COMPLEX SUBUNIT 5"/>
    <property type="match status" value="1"/>
</dbReference>
<feature type="domain" description="Origin recognition complex subunit 5 C-terminal" evidence="1">
    <location>
        <begin position="55"/>
        <end position="184"/>
    </location>
</feature>
<dbReference type="GO" id="GO:0005664">
    <property type="term" value="C:nuclear origin of replication recognition complex"/>
    <property type="evidence" value="ECO:0007669"/>
    <property type="project" value="TreeGrafter"/>
</dbReference>
<dbReference type="EMBL" id="CAJNNV010029384">
    <property type="protein sequence ID" value="CAE8628385.1"/>
    <property type="molecule type" value="Genomic_DNA"/>
</dbReference>
<dbReference type="EMBL" id="CAJNNV010002311">
    <property type="protein sequence ID" value="CAE8586978.1"/>
    <property type="molecule type" value="Genomic_DNA"/>
</dbReference>
<dbReference type="InterPro" id="IPR020796">
    <property type="entry name" value="ORC5"/>
</dbReference>
<evidence type="ECO:0000313" key="2">
    <source>
        <dbReference type="EMBL" id="CAE8586978.1"/>
    </source>
</evidence>
<dbReference type="AlphaFoldDB" id="A0A813DNB0"/>
<dbReference type="InterPro" id="IPR047088">
    <property type="entry name" value="ORC5_C"/>
</dbReference>
<keyword evidence="4" id="KW-1185">Reference proteome</keyword>
<dbReference type="OrthoDB" id="484161at2759"/>
<sequence length="186" mass="21021">SLSMAELQKLVEEAVQRRTGFVHPRSLLGAAEGLEQGMAAADVTQRQLTKAEMRLFLAAYLGSRVDKQDDQQLFLPEGKQRRRRKGTVISQRTQEQFPPQVLAPKSVPLTRLLAIYHRLARKPQLLSPQLFQHFAGLREAGLIRFLGGEKSFKLDREPKVMCRGGLPLARAFAKELKIDLAEYLCK</sequence>
<protein>
    <recommendedName>
        <fullName evidence="1">Origin recognition complex subunit 5 C-terminal domain-containing protein</fullName>
    </recommendedName>
</protein>
<dbReference type="Pfam" id="PF14630">
    <property type="entry name" value="ORC5_C"/>
    <property type="match status" value="1"/>
</dbReference>
<evidence type="ECO:0000259" key="1">
    <source>
        <dbReference type="Pfam" id="PF14630"/>
    </source>
</evidence>
<evidence type="ECO:0000313" key="3">
    <source>
        <dbReference type="EMBL" id="CAE8628385.1"/>
    </source>
</evidence>
<dbReference type="GO" id="GO:0006270">
    <property type="term" value="P:DNA replication initiation"/>
    <property type="evidence" value="ECO:0007669"/>
    <property type="project" value="TreeGrafter"/>
</dbReference>
<feature type="non-terminal residue" evidence="2">
    <location>
        <position position="186"/>
    </location>
</feature>
<dbReference type="GO" id="GO:0003688">
    <property type="term" value="F:DNA replication origin binding"/>
    <property type="evidence" value="ECO:0007669"/>
    <property type="project" value="TreeGrafter"/>
</dbReference>
<reference evidence="2" key="1">
    <citation type="submission" date="2021-02" db="EMBL/GenBank/DDBJ databases">
        <authorList>
            <person name="Dougan E. K."/>
            <person name="Rhodes N."/>
            <person name="Thang M."/>
            <person name="Chan C."/>
        </authorList>
    </citation>
    <scope>NUCLEOTIDE SEQUENCE</scope>
</reference>
<dbReference type="PANTHER" id="PTHR12705">
    <property type="entry name" value="ORIGIN RECOGNITION COMPLEX SUBUNIT 5"/>
    <property type="match status" value="1"/>
</dbReference>
<name>A0A813DNB0_POLGL</name>
<comment type="caution">
    <text evidence="2">The sequence shown here is derived from an EMBL/GenBank/DDBJ whole genome shotgun (WGS) entry which is preliminary data.</text>
</comment>
<proteinExistence type="predicted"/>
<organism evidence="2 4">
    <name type="scientific">Polarella glacialis</name>
    <name type="common">Dinoflagellate</name>
    <dbReference type="NCBI Taxonomy" id="89957"/>
    <lineage>
        <taxon>Eukaryota</taxon>
        <taxon>Sar</taxon>
        <taxon>Alveolata</taxon>
        <taxon>Dinophyceae</taxon>
        <taxon>Suessiales</taxon>
        <taxon>Suessiaceae</taxon>
        <taxon>Polarella</taxon>
    </lineage>
</organism>
<dbReference type="Proteomes" id="UP000654075">
    <property type="component" value="Unassembled WGS sequence"/>
</dbReference>
<gene>
    <name evidence="3" type="ORF">PGLA1383_LOCUS45043</name>
    <name evidence="2" type="ORF">PGLA1383_LOCUS5822</name>
</gene>